<feature type="region of interest" description="Disordered" evidence="1">
    <location>
        <begin position="36"/>
        <end position="67"/>
    </location>
</feature>
<dbReference type="EMBL" id="FWFS01000005">
    <property type="protein sequence ID" value="SLN42165.1"/>
    <property type="molecule type" value="Genomic_DNA"/>
</dbReference>
<gene>
    <name evidence="2" type="ORF">AQS8620_01670</name>
</gene>
<accession>A0A1Y5SKB7</accession>
<evidence type="ECO:0000313" key="2">
    <source>
        <dbReference type="EMBL" id="SLN42165.1"/>
    </source>
</evidence>
<name>A0A1Y5SKB7_9RHOB</name>
<dbReference type="InterPro" id="IPR041374">
    <property type="entry name" value="BaeRF_family12"/>
</dbReference>
<dbReference type="AlphaFoldDB" id="A0A1Y5SKB7"/>
<proteinExistence type="predicted"/>
<protein>
    <submittedName>
        <fullName evidence="2">Protein required for attachment to host cells</fullName>
    </submittedName>
</protein>
<keyword evidence="3" id="KW-1185">Reference proteome</keyword>
<reference evidence="2 3" key="1">
    <citation type="submission" date="2017-03" db="EMBL/GenBank/DDBJ databases">
        <authorList>
            <person name="Afonso C.L."/>
            <person name="Miller P.J."/>
            <person name="Scott M.A."/>
            <person name="Spackman E."/>
            <person name="Goraichik I."/>
            <person name="Dimitrov K.M."/>
            <person name="Suarez D.L."/>
            <person name="Swayne D.E."/>
        </authorList>
    </citation>
    <scope>NUCLEOTIDE SEQUENCE [LARGE SCALE GENOMIC DNA]</scope>
    <source>
        <strain evidence="2 3">CECT 8620</strain>
    </source>
</reference>
<dbReference type="Proteomes" id="UP000193862">
    <property type="component" value="Unassembled WGS sequence"/>
</dbReference>
<evidence type="ECO:0000313" key="3">
    <source>
        <dbReference type="Proteomes" id="UP000193862"/>
    </source>
</evidence>
<dbReference type="Pfam" id="PF18856">
    <property type="entry name" value="baeRF_family12"/>
    <property type="match status" value="1"/>
</dbReference>
<dbReference type="RefSeq" id="WP_085836430.1">
    <property type="nucleotide sequence ID" value="NZ_FWFS01000005.1"/>
</dbReference>
<evidence type="ECO:0000256" key="1">
    <source>
        <dbReference type="SAM" id="MobiDB-lite"/>
    </source>
</evidence>
<dbReference type="OrthoDB" id="9812459at2"/>
<sequence length="147" mass="16292">MTGIKSGAWVVVADSEKALFLENMTDAQDPNLVVRRVDEQDNPSDGAQSANRPGRMDGAGGRSAFDDTDWHQLQKERFAEDLAETLYKMAHKHRFESLIIVASPQVLGDLRPHLHKEVKDRLVGEIAKTLTNHPLSEVEKIVSHAAA</sequence>
<organism evidence="2 3">
    <name type="scientific">Aquimixticola soesokkakensis</name>
    <dbReference type="NCBI Taxonomy" id="1519096"/>
    <lineage>
        <taxon>Bacteria</taxon>
        <taxon>Pseudomonadati</taxon>
        <taxon>Pseudomonadota</taxon>
        <taxon>Alphaproteobacteria</taxon>
        <taxon>Rhodobacterales</taxon>
        <taxon>Paracoccaceae</taxon>
        <taxon>Aquimixticola</taxon>
    </lineage>
</organism>